<evidence type="ECO:0000313" key="3">
    <source>
        <dbReference type="Proteomes" id="UP000199648"/>
    </source>
</evidence>
<dbReference type="RefSeq" id="WP_092991989.1">
    <property type="nucleotide sequence ID" value="NZ_FMWD01000001.1"/>
</dbReference>
<proteinExistence type="predicted"/>
<evidence type="ECO:0000256" key="1">
    <source>
        <dbReference type="SAM" id="Coils"/>
    </source>
</evidence>
<dbReference type="OrthoDB" id="5765021at2"/>
<reference evidence="2 3" key="1">
    <citation type="submission" date="2016-10" db="EMBL/GenBank/DDBJ databases">
        <authorList>
            <person name="de Groot N.N."/>
        </authorList>
    </citation>
    <scope>NUCLEOTIDE SEQUENCE [LARGE SCALE GENOMIC DNA]</scope>
    <source>
        <strain evidence="2 3">HLD2</strain>
    </source>
</reference>
<accession>A0A1G5PL10</accession>
<dbReference type="AlphaFoldDB" id="A0A1G5PL10"/>
<gene>
    <name evidence="2" type="ORF">SAMN03097708_00367</name>
</gene>
<feature type="coiled-coil region" evidence="1">
    <location>
        <begin position="24"/>
        <end position="74"/>
    </location>
</feature>
<evidence type="ECO:0008006" key="4">
    <source>
        <dbReference type="Google" id="ProtNLM"/>
    </source>
</evidence>
<protein>
    <recommendedName>
        <fullName evidence="4">Type III secretion protein L</fullName>
    </recommendedName>
</protein>
<name>A0A1G5PL10_9GAMM</name>
<sequence length="224" mass="25877">MTTPAGIVDAQLHSLLELIEQHRNERCRAISEQAEERRRELLTEAHRRARQQMHRAIQSERRRARSELNAARARLQTRARQQQYRIALGLLHEGWDRLQEIVRERWSTAQSRRLWIRALVAEAMVVLPQSRWRIEHPVGWDPSEMEQETVRITAYCESPPEWVARNDIEAGLRFSTDGACLDGSAAGLLTERTALEARLLAEVNSLLGEDILSGPPERNPQRDE</sequence>
<keyword evidence="1" id="KW-0175">Coiled coil</keyword>
<organism evidence="2 3">
    <name type="scientific">Thiohalomonas denitrificans</name>
    <dbReference type="NCBI Taxonomy" id="415747"/>
    <lineage>
        <taxon>Bacteria</taxon>
        <taxon>Pseudomonadati</taxon>
        <taxon>Pseudomonadota</taxon>
        <taxon>Gammaproteobacteria</taxon>
        <taxon>Thiohalomonadales</taxon>
        <taxon>Thiohalomonadaceae</taxon>
        <taxon>Thiohalomonas</taxon>
    </lineage>
</organism>
<dbReference type="STRING" id="415747.SAMN03097708_00367"/>
<dbReference type="EMBL" id="FMWD01000001">
    <property type="protein sequence ID" value="SCZ50225.1"/>
    <property type="molecule type" value="Genomic_DNA"/>
</dbReference>
<keyword evidence="3" id="KW-1185">Reference proteome</keyword>
<dbReference type="Proteomes" id="UP000199648">
    <property type="component" value="Unassembled WGS sequence"/>
</dbReference>
<evidence type="ECO:0000313" key="2">
    <source>
        <dbReference type="EMBL" id="SCZ50225.1"/>
    </source>
</evidence>